<dbReference type="EMBL" id="JAAIYP010000044">
    <property type="protein sequence ID" value="NFV81905.1"/>
    <property type="molecule type" value="Genomic_DNA"/>
</dbReference>
<feature type="chain" id="PRO_5028902974" description="DUF1311 domain-containing protein" evidence="1">
    <location>
        <begin position="24"/>
        <end position="171"/>
    </location>
</feature>
<proteinExistence type="predicted"/>
<comment type="caution">
    <text evidence="2">The sequence shown here is derived from an EMBL/GenBank/DDBJ whole genome shotgun (WGS) entry which is preliminary data.</text>
</comment>
<protein>
    <recommendedName>
        <fullName evidence="4">DUF1311 domain-containing protein</fullName>
    </recommendedName>
</protein>
<reference evidence="2 3" key="1">
    <citation type="submission" date="2020-02" db="EMBL/GenBank/DDBJ databases">
        <authorList>
            <person name="Dziuba M."/>
            <person name="Kuznetsov B."/>
            <person name="Mardanov A."/>
            <person name="Ravin N."/>
            <person name="Grouzdev D."/>
        </authorList>
    </citation>
    <scope>NUCLEOTIDE SEQUENCE [LARGE SCALE GENOMIC DNA]</scope>
    <source>
        <strain evidence="2 3">SpK</strain>
    </source>
</reference>
<dbReference type="AlphaFoldDB" id="A0A7C9QVZ1"/>
<sequence length="171" mass="19591">MIRSAVAALLLGALTTAPSSAFADMYGFPNGGYTPTPEQRAQQQRALEMKRKVTECDGLRQQVVRTVNTWVNQVYANSYDMSDQGWVQHNSREIFMRDTREEMARFQEAMRQLTYGEVDVSACQATAARYRGYVECYFTNTMNNEPRRNRSDCGSDLYSTFVNPDLYYPPD</sequence>
<keyword evidence="3" id="KW-1185">Reference proteome</keyword>
<evidence type="ECO:0000313" key="3">
    <source>
        <dbReference type="Proteomes" id="UP000480684"/>
    </source>
</evidence>
<evidence type="ECO:0000313" key="2">
    <source>
        <dbReference type="EMBL" id="NFV81905.1"/>
    </source>
</evidence>
<evidence type="ECO:0000256" key="1">
    <source>
        <dbReference type="SAM" id="SignalP"/>
    </source>
</evidence>
<organism evidence="2 3">
    <name type="scientific">Magnetospirillum aberrantis SpK</name>
    <dbReference type="NCBI Taxonomy" id="908842"/>
    <lineage>
        <taxon>Bacteria</taxon>
        <taxon>Pseudomonadati</taxon>
        <taxon>Pseudomonadota</taxon>
        <taxon>Alphaproteobacteria</taxon>
        <taxon>Rhodospirillales</taxon>
        <taxon>Rhodospirillaceae</taxon>
        <taxon>Magnetospirillum</taxon>
    </lineage>
</organism>
<keyword evidence="1" id="KW-0732">Signal</keyword>
<name>A0A7C9QVZ1_9PROT</name>
<gene>
    <name evidence="2" type="ORF">G4223_17490</name>
</gene>
<dbReference type="RefSeq" id="WP_163682386.1">
    <property type="nucleotide sequence ID" value="NZ_JAAIYP010000044.1"/>
</dbReference>
<dbReference type="Proteomes" id="UP000480684">
    <property type="component" value="Unassembled WGS sequence"/>
</dbReference>
<evidence type="ECO:0008006" key="4">
    <source>
        <dbReference type="Google" id="ProtNLM"/>
    </source>
</evidence>
<feature type="signal peptide" evidence="1">
    <location>
        <begin position="1"/>
        <end position="23"/>
    </location>
</feature>
<accession>A0A7C9QVZ1</accession>